<proteinExistence type="inferred from homology"/>
<dbReference type="AlphaFoldDB" id="A0A9P4X3G1"/>
<evidence type="ECO:0000256" key="8">
    <source>
        <dbReference type="SAM" id="MobiDB-lite"/>
    </source>
</evidence>
<reference evidence="12 13" key="1">
    <citation type="submission" date="2018-06" db="EMBL/GenBank/DDBJ databases">
        <title>Genome analysis of cellulolytic fungus Trichoderma lentiforme CFAM-422.</title>
        <authorList>
            <person name="Steindorff A.S."/>
            <person name="Formighieri E.F."/>
            <person name="Midorikawa G.E.O."/>
            <person name="Tamietti M.S."/>
            <person name="Ramos E.Z."/>
            <person name="Silva A.S."/>
            <person name="Bon E.P.S."/>
            <person name="Mendes T.D."/>
            <person name="Damaso M.C.T."/>
            <person name="Favaro L.C.L."/>
        </authorList>
    </citation>
    <scope>NUCLEOTIDE SEQUENCE [LARGE SCALE GENOMIC DNA]</scope>
    <source>
        <strain evidence="12 13">CFAM-422</strain>
    </source>
</reference>
<comment type="caution">
    <text evidence="12">The sequence shown here is derived from an EMBL/GenBank/DDBJ whole genome shotgun (WGS) entry which is preliminary data.</text>
</comment>
<keyword evidence="6 9" id="KW-0472">Membrane</keyword>
<dbReference type="InterPro" id="IPR005828">
    <property type="entry name" value="MFS_sugar_transport-like"/>
</dbReference>
<dbReference type="NCBIfam" id="TIGR00879">
    <property type="entry name" value="SP"/>
    <property type="match status" value="1"/>
</dbReference>
<feature type="transmembrane region" description="Helical" evidence="9">
    <location>
        <begin position="108"/>
        <end position="129"/>
    </location>
</feature>
<dbReference type="Pfam" id="PF00083">
    <property type="entry name" value="Sugar_tr"/>
    <property type="match status" value="1"/>
</dbReference>
<dbReference type="GO" id="GO:0016020">
    <property type="term" value="C:membrane"/>
    <property type="evidence" value="ECO:0007669"/>
    <property type="project" value="UniProtKB-SubCell"/>
</dbReference>
<feature type="transmembrane region" description="Helical" evidence="9">
    <location>
        <begin position="300"/>
        <end position="320"/>
    </location>
</feature>
<dbReference type="InterPro" id="IPR020846">
    <property type="entry name" value="MFS_dom"/>
</dbReference>
<feature type="transmembrane region" description="Helical" evidence="9">
    <location>
        <begin position="141"/>
        <end position="159"/>
    </location>
</feature>
<feature type="transmembrane region" description="Helical" evidence="9">
    <location>
        <begin position="263"/>
        <end position="284"/>
    </location>
</feature>
<protein>
    <submittedName>
        <fullName evidence="12">MFS glucose transporter mfs1</fullName>
    </submittedName>
</protein>
<accession>A0A9P4X3G1</accession>
<feature type="transmembrane region" description="Helical" evidence="9">
    <location>
        <begin position="171"/>
        <end position="192"/>
    </location>
</feature>
<evidence type="ECO:0000313" key="12">
    <source>
        <dbReference type="EMBL" id="KAF3055286.1"/>
    </source>
</evidence>
<dbReference type="PROSITE" id="PS50850">
    <property type="entry name" value="MFS"/>
    <property type="match status" value="1"/>
</dbReference>
<feature type="transmembrane region" description="Helical" evidence="9">
    <location>
        <begin position="84"/>
        <end position="102"/>
    </location>
</feature>
<evidence type="ECO:0000256" key="2">
    <source>
        <dbReference type="ARBA" id="ARBA00010992"/>
    </source>
</evidence>
<feature type="region of interest" description="Disordered" evidence="8">
    <location>
        <begin position="519"/>
        <end position="545"/>
    </location>
</feature>
<keyword evidence="4 9" id="KW-0812">Transmembrane</keyword>
<dbReference type="PROSITE" id="PS00217">
    <property type="entry name" value="SUGAR_TRANSPORT_2"/>
    <property type="match status" value="1"/>
</dbReference>
<dbReference type="SUPFAM" id="SSF103473">
    <property type="entry name" value="MFS general substrate transporter"/>
    <property type="match status" value="1"/>
</dbReference>
<keyword evidence="13" id="KW-1185">Reference proteome</keyword>
<evidence type="ECO:0000256" key="6">
    <source>
        <dbReference type="ARBA" id="ARBA00023136"/>
    </source>
</evidence>
<dbReference type="Proteomes" id="UP000801864">
    <property type="component" value="Unassembled WGS sequence"/>
</dbReference>
<feature type="transmembrane region" description="Helical" evidence="9">
    <location>
        <begin position="439"/>
        <end position="460"/>
    </location>
</feature>
<dbReference type="PROSITE" id="PS00216">
    <property type="entry name" value="SUGAR_TRANSPORT_1"/>
    <property type="match status" value="1"/>
</dbReference>
<dbReference type="InterPro" id="IPR050360">
    <property type="entry name" value="MFS_Sugar_Transporters"/>
</dbReference>
<evidence type="ECO:0000256" key="9">
    <source>
        <dbReference type="SAM" id="Phobius"/>
    </source>
</evidence>
<evidence type="ECO:0000256" key="3">
    <source>
        <dbReference type="ARBA" id="ARBA00022448"/>
    </source>
</evidence>
<comment type="subcellular location">
    <subcellularLocation>
        <location evidence="1">Membrane</location>
        <topology evidence="1">Multi-pass membrane protein</topology>
    </subcellularLocation>
</comment>
<evidence type="ECO:0000256" key="5">
    <source>
        <dbReference type="ARBA" id="ARBA00022989"/>
    </source>
</evidence>
<dbReference type="Gene3D" id="1.20.1250.20">
    <property type="entry name" value="MFS general substrate transporter like domains"/>
    <property type="match status" value="1"/>
</dbReference>
<keyword evidence="3 7" id="KW-0813">Transport</keyword>
<feature type="transmembrane region" description="Helical" evidence="9">
    <location>
        <begin position="371"/>
        <end position="392"/>
    </location>
</feature>
<evidence type="ECO:0000259" key="11">
    <source>
        <dbReference type="PROSITE" id="PS50850"/>
    </source>
</evidence>
<gene>
    <name evidence="12" type="ORF">CFAM422_013224</name>
</gene>
<dbReference type="InterPro" id="IPR003663">
    <property type="entry name" value="Sugar/inositol_transpt"/>
</dbReference>
<dbReference type="InterPro" id="IPR036259">
    <property type="entry name" value="MFS_trans_sf"/>
</dbReference>
<dbReference type="PANTHER" id="PTHR48022">
    <property type="entry name" value="PLASTIDIC GLUCOSE TRANSPORTER 4"/>
    <property type="match status" value="1"/>
</dbReference>
<dbReference type="PANTHER" id="PTHR48022:SF2">
    <property type="entry name" value="PLASTIDIC GLUCOSE TRANSPORTER 4"/>
    <property type="match status" value="1"/>
</dbReference>
<organism evidence="12 13">
    <name type="scientific">Trichoderma lentiforme</name>
    <dbReference type="NCBI Taxonomy" id="1567552"/>
    <lineage>
        <taxon>Eukaryota</taxon>
        <taxon>Fungi</taxon>
        <taxon>Dikarya</taxon>
        <taxon>Ascomycota</taxon>
        <taxon>Pezizomycotina</taxon>
        <taxon>Sordariomycetes</taxon>
        <taxon>Hypocreomycetidae</taxon>
        <taxon>Hypocreales</taxon>
        <taxon>Hypocreaceae</taxon>
        <taxon>Trichoderma</taxon>
    </lineage>
</organism>
<evidence type="ECO:0000256" key="1">
    <source>
        <dbReference type="ARBA" id="ARBA00004141"/>
    </source>
</evidence>
<keyword evidence="5 9" id="KW-1133">Transmembrane helix</keyword>
<feature type="transmembrane region" description="Helical" evidence="9">
    <location>
        <begin position="332"/>
        <end position="351"/>
    </location>
</feature>
<keyword evidence="10" id="KW-0732">Signal</keyword>
<dbReference type="EMBL" id="QLNT01000039">
    <property type="protein sequence ID" value="KAF3055286.1"/>
    <property type="molecule type" value="Genomic_DNA"/>
</dbReference>
<evidence type="ECO:0000313" key="13">
    <source>
        <dbReference type="Proteomes" id="UP000801864"/>
    </source>
</evidence>
<keyword evidence="12" id="KW-0762">Sugar transport</keyword>
<feature type="chain" id="PRO_5040130231" evidence="10">
    <location>
        <begin position="26"/>
        <end position="545"/>
    </location>
</feature>
<evidence type="ECO:0000256" key="10">
    <source>
        <dbReference type="SAM" id="SignalP"/>
    </source>
</evidence>
<evidence type="ECO:0000256" key="4">
    <source>
        <dbReference type="ARBA" id="ARBA00022692"/>
    </source>
</evidence>
<dbReference type="FunFam" id="1.20.1250.20:FF:000134">
    <property type="entry name" value="MFS sugar transporter protein"/>
    <property type="match status" value="1"/>
</dbReference>
<dbReference type="InterPro" id="IPR005829">
    <property type="entry name" value="Sugar_transporter_CS"/>
</dbReference>
<feature type="signal peptide" evidence="10">
    <location>
        <begin position="1"/>
        <end position="25"/>
    </location>
</feature>
<name>A0A9P4X3G1_9HYPO</name>
<evidence type="ECO:0000256" key="7">
    <source>
        <dbReference type="RuleBase" id="RU003346"/>
    </source>
</evidence>
<sequence>MNRQLSFMDFILLATPILLQGVTQGWEVGSIGGLLAMPQFNKYFNYPSPFRQGSMTAALIAGELGGSMFTGFLTADRLGRKKTIYLGGVVYIIGQVLVIAAQNQAMFIVGRVVNGLGAGALITTIPLYTAEIAPVHIRGRLGGNLNSGTALGLFLTYWVQYGTAKLPGTAAWRLPLALQLLPVLVILPLMVFRPESPRWLVTKDRNEEALEALAKLRGHSDINDSEVAAELAEIQVIVDYDKRLEPPSLFALVFGRQDRRRTYLGVGLLFLHELAGVNICLYYAPKVFSQAGVSDTQASLLANAINGALLLVTTSVLMWFADDLGRRTQMIFGPLCMGTCFIVVGALLKSYGNPHFDNVTQAVTFTFHDKAASRAAIAFMYLYMCSFGLLYACVGQTYPQEIFSLRARGRGTALAFASNWLVNFWLGLYIPTALNQASWRIYLIFAAICYFNMTICYLLFPETARRTLEEIDTLFTPERTVWVFMDKKARSKEQLLHGHLSDGTKVADQLRDMLKKGSSKALDDAEATDSSAVKEISVTHDEHAT</sequence>
<feature type="domain" description="Major facilitator superfamily (MFS) profile" evidence="11">
    <location>
        <begin position="13"/>
        <end position="464"/>
    </location>
</feature>
<dbReference type="PRINTS" id="PR00171">
    <property type="entry name" value="SUGRTRNSPORT"/>
</dbReference>
<dbReference type="GO" id="GO:0005351">
    <property type="term" value="F:carbohydrate:proton symporter activity"/>
    <property type="evidence" value="ECO:0007669"/>
    <property type="project" value="TreeGrafter"/>
</dbReference>
<feature type="transmembrane region" description="Helical" evidence="9">
    <location>
        <begin position="413"/>
        <end position="433"/>
    </location>
</feature>
<comment type="similarity">
    <text evidence="2 7">Belongs to the major facilitator superfamily. Sugar transporter (TC 2.A.1.1) family.</text>
</comment>